<gene>
    <name evidence="1" type="ORF">ACH61_00136</name>
</gene>
<proteinExistence type="predicted"/>
<sequence length="291" mass="31135">MHDHSAAGADLAVLAEGLEQAQTQLLAGHLDESERGHLRHLVLRPVAAEALDESTQHEVAIGLENHVDEVDHDDATDVAQTQLADDLLGRLEVVLGDRLLEVSARADELTGVDVDDGHRLGAVDDERAAAREPDLALERLLDLLGDAELVEGVPVSGVDLDPLEQVGGNLTEIQLDRLAGVVAGDHHLLEVLIEHVADDLDEQVRLAVQERRRLPGRRLGAQRGPLRGEALHVDGELLLGGALGRRADDDADVLGEHLLEDLLQASALGVGQLARDPVHRAVRHVDEVAAG</sequence>
<name>A0A162GKD8_9MICO</name>
<accession>A0A162GKD8</accession>
<comment type="caution">
    <text evidence="1">The sequence shown here is derived from an EMBL/GenBank/DDBJ whole genome shotgun (WGS) entry which is preliminary data.</text>
</comment>
<protein>
    <submittedName>
        <fullName evidence="1">Uncharacterized protein</fullName>
    </submittedName>
</protein>
<organism evidence="1 2">
    <name type="scientific">Rathayibacter tanaceti</name>
    <dbReference type="NCBI Taxonomy" id="1671680"/>
    <lineage>
        <taxon>Bacteria</taxon>
        <taxon>Bacillati</taxon>
        <taxon>Actinomycetota</taxon>
        <taxon>Actinomycetes</taxon>
        <taxon>Micrococcales</taxon>
        <taxon>Microbacteriaceae</taxon>
        <taxon>Rathayibacter</taxon>
    </lineage>
</organism>
<dbReference type="AlphaFoldDB" id="A0A162GKD8"/>
<evidence type="ECO:0000313" key="1">
    <source>
        <dbReference type="EMBL" id="KZX22649.1"/>
    </source>
</evidence>
<dbReference type="AntiFam" id="ANF00132">
    <property type="entry name" value="Shadow ORF (opposite rne)"/>
</dbReference>
<dbReference type="EMBL" id="LIIN01000003">
    <property type="protein sequence ID" value="KZX22649.1"/>
    <property type="molecule type" value="Genomic_DNA"/>
</dbReference>
<evidence type="ECO:0000313" key="2">
    <source>
        <dbReference type="Proteomes" id="UP000076717"/>
    </source>
</evidence>
<reference evidence="1 2" key="1">
    <citation type="submission" date="2015-08" db="EMBL/GenBank/DDBJ databases">
        <title>Draft Genome Sequence of Rathayibacter sp. Strain VKM Ac-2596 Isolated from Leaf Gall Induced by Plant-Parasitic Nematodes.</title>
        <authorList>
            <person name="Vasilenko O.V."/>
            <person name="Starodumova I.P."/>
            <person name="Tarlachkov S.V."/>
            <person name="Dorofeeva L.V."/>
            <person name="Evtushenko L.I."/>
        </authorList>
    </citation>
    <scope>NUCLEOTIDE SEQUENCE [LARGE SCALE GENOMIC DNA]</scope>
    <source>
        <strain evidence="1 2">VKM Ac-2596</strain>
    </source>
</reference>
<keyword evidence="2" id="KW-1185">Reference proteome</keyword>
<dbReference type="Proteomes" id="UP000076717">
    <property type="component" value="Unassembled WGS sequence"/>
</dbReference>